<comment type="caution">
    <text evidence="1">The sequence shown here is derived from an EMBL/GenBank/DDBJ whole genome shotgun (WGS) entry which is preliminary data.</text>
</comment>
<sequence>MTHDLTGSGISSDSPLFLVPSLTLDSSDGYLPTMEMDEYLTDTLGYNLPAGYILRRHSDNPCSSKRSNVSSLVGANMDIGIYSLDRSDTCDGYPCGLINVDEAKALVNSQQNNLDPHEYRERSASSHWPSNLNSIAQHQQRTNNAAATHNPNMNMIMASQSRIYTNSTSFVQVSDQIGKAILLTLSLLMKTSQKSSPIMANAPESCFVFVQLLLSMINNCSV</sequence>
<keyword evidence="2" id="KW-1185">Reference proteome</keyword>
<proteinExistence type="predicted"/>
<dbReference type="EMBL" id="JBJKFK010000661">
    <property type="protein sequence ID" value="KAL3315803.1"/>
    <property type="molecule type" value="Genomic_DNA"/>
</dbReference>
<organism evidence="1 2">
    <name type="scientific">Cichlidogyrus casuarinus</name>
    <dbReference type="NCBI Taxonomy" id="1844966"/>
    <lineage>
        <taxon>Eukaryota</taxon>
        <taxon>Metazoa</taxon>
        <taxon>Spiralia</taxon>
        <taxon>Lophotrochozoa</taxon>
        <taxon>Platyhelminthes</taxon>
        <taxon>Monogenea</taxon>
        <taxon>Monopisthocotylea</taxon>
        <taxon>Dactylogyridea</taxon>
        <taxon>Ancyrocephalidae</taxon>
        <taxon>Cichlidogyrus</taxon>
    </lineage>
</organism>
<accession>A0ABD2Q8B4</accession>
<reference evidence="1 2" key="1">
    <citation type="submission" date="2024-11" db="EMBL/GenBank/DDBJ databases">
        <title>Adaptive evolution of stress response genes in parasites aligns with host niche diversity.</title>
        <authorList>
            <person name="Hahn C."/>
            <person name="Resl P."/>
        </authorList>
    </citation>
    <scope>NUCLEOTIDE SEQUENCE [LARGE SCALE GENOMIC DNA]</scope>
    <source>
        <strain evidence="1">EGGRZ-B1_66</strain>
        <tissue evidence="1">Body</tissue>
    </source>
</reference>
<dbReference type="AlphaFoldDB" id="A0ABD2Q8B4"/>
<protein>
    <submittedName>
        <fullName evidence="1">Uncharacterized protein</fullName>
    </submittedName>
</protein>
<evidence type="ECO:0000313" key="2">
    <source>
        <dbReference type="Proteomes" id="UP001626550"/>
    </source>
</evidence>
<gene>
    <name evidence="1" type="ORF">Ciccas_005557</name>
</gene>
<evidence type="ECO:0000313" key="1">
    <source>
        <dbReference type="EMBL" id="KAL3315803.1"/>
    </source>
</evidence>
<name>A0ABD2Q8B4_9PLAT</name>
<dbReference type="Proteomes" id="UP001626550">
    <property type="component" value="Unassembled WGS sequence"/>
</dbReference>